<dbReference type="InterPro" id="IPR036282">
    <property type="entry name" value="Glutathione-S-Trfase_C_sf"/>
</dbReference>
<proteinExistence type="predicted"/>
<sequence length="177" mass="20368">MRKLAEYPSLHAYMRDIYQMPNVAETCDMEAIMAGYFKTLFPLNPGGIQPLAPASCDRESLWRPHGREALSSLVLVGRLKQLVFLNSGYTVSRNRSQRHLFALYSTKYRCFTPNQYLLRFANSSLDHMSCSLYILKISTCLQVMFIRQVLCSSPILNFHVPKLLTNPKPKWHTFVGM</sequence>
<reference evidence="1" key="2">
    <citation type="journal article" date="2015" name="Data Brief">
        <title>Shoot transcriptome of the giant reed, Arundo donax.</title>
        <authorList>
            <person name="Barrero R.A."/>
            <person name="Guerrero F.D."/>
            <person name="Moolhuijzen P."/>
            <person name="Goolsby J.A."/>
            <person name="Tidwell J."/>
            <person name="Bellgard S.E."/>
            <person name="Bellgard M.I."/>
        </authorList>
    </citation>
    <scope>NUCLEOTIDE SEQUENCE</scope>
    <source>
        <tissue evidence="1">Shoot tissue taken approximately 20 cm above the soil surface</tissue>
    </source>
</reference>
<organism evidence="1">
    <name type="scientific">Arundo donax</name>
    <name type="common">Giant reed</name>
    <name type="synonym">Donax arundinaceus</name>
    <dbReference type="NCBI Taxonomy" id="35708"/>
    <lineage>
        <taxon>Eukaryota</taxon>
        <taxon>Viridiplantae</taxon>
        <taxon>Streptophyta</taxon>
        <taxon>Embryophyta</taxon>
        <taxon>Tracheophyta</taxon>
        <taxon>Spermatophyta</taxon>
        <taxon>Magnoliopsida</taxon>
        <taxon>Liliopsida</taxon>
        <taxon>Poales</taxon>
        <taxon>Poaceae</taxon>
        <taxon>PACMAD clade</taxon>
        <taxon>Arundinoideae</taxon>
        <taxon>Arundineae</taxon>
        <taxon>Arundo</taxon>
    </lineage>
</organism>
<dbReference type="PANTHER" id="PTHR32419:SF31">
    <property type="entry name" value="OS02G0814800 PROTEIN"/>
    <property type="match status" value="1"/>
</dbReference>
<dbReference type="PANTHER" id="PTHR32419">
    <property type="entry name" value="GLUTATHIONYL-HYDROQUINONE REDUCTASE"/>
    <property type="match status" value="1"/>
</dbReference>
<reference evidence="1" key="1">
    <citation type="submission" date="2014-09" db="EMBL/GenBank/DDBJ databases">
        <authorList>
            <person name="Magalhaes I.L.F."/>
            <person name="Oliveira U."/>
            <person name="Santos F.R."/>
            <person name="Vidigal T.H.D.A."/>
            <person name="Brescovit A.D."/>
            <person name="Santos A.J."/>
        </authorList>
    </citation>
    <scope>NUCLEOTIDE SEQUENCE</scope>
    <source>
        <tissue evidence="1">Shoot tissue taken approximately 20 cm above the soil surface</tissue>
    </source>
</reference>
<dbReference type="InterPro" id="IPR016639">
    <property type="entry name" value="GST_Omega/GSH"/>
</dbReference>
<name>A0A0A9F616_ARUDO</name>
<evidence type="ECO:0000313" key="1">
    <source>
        <dbReference type="EMBL" id="JAE08480.1"/>
    </source>
</evidence>
<dbReference type="EMBL" id="GBRH01189416">
    <property type="protein sequence ID" value="JAE08480.1"/>
    <property type="molecule type" value="Transcribed_RNA"/>
</dbReference>
<dbReference type="SUPFAM" id="SSF47616">
    <property type="entry name" value="GST C-terminal domain-like"/>
    <property type="match status" value="1"/>
</dbReference>
<protein>
    <submittedName>
        <fullName evidence="1">Uncharacterized protein</fullName>
    </submittedName>
</protein>
<dbReference type="AlphaFoldDB" id="A0A0A9F616"/>
<accession>A0A0A9F616</accession>
<dbReference type="GO" id="GO:0005737">
    <property type="term" value="C:cytoplasm"/>
    <property type="evidence" value="ECO:0007669"/>
    <property type="project" value="TreeGrafter"/>
</dbReference>
<dbReference type="GO" id="GO:0004364">
    <property type="term" value="F:glutathione transferase activity"/>
    <property type="evidence" value="ECO:0007669"/>
    <property type="project" value="InterPro"/>
</dbReference>
<dbReference type="Gene3D" id="1.20.1050.10">
    <property type="match status" value="1"/>
</dbReference>